<dbReference type="PANTHER" id="PTHR30246:SF1">
    <property type="entry name" value="2-DEHYDRO-3-DEOXY-6-PHOSPHOGALACTONATE ALDOLASE-RELATED"/>
    <property type="match status" value="1"/>
</dbReference>
<dbReference type="CDD" id="cd00452">
    <property type="entry name" value="KDPG_aldolase"/>
    <property type="match status" value="1"/>
</dbReference>
<evidence type="ECO:0000256" key="6">
    <source>
        <dbReference type="ARBA" id="ARBA00023239"/>
    </source>
</evidence>
<dbReference type="InterPro" id="IPR000887">
    <property type="entry name" value="Aldlse_KDPG_KHG"/>
</dbReference>
<dbReference type="PROSITE" id="PS00159">
    <property type="entry name" value="ALDOLASE_KDPG_KHG_1"/>
    <property type="match status" value="1"/>
</dbReference>
<comment type="catalytic activity">
    <reaction evidence="1">
        <text>2-dehydro-3-deoxy-6-phospho-D-gluconate = D-glyceraldehyde 3-phosphate + pyruvate</text>
        <dbReference type="Rhea" id="RHEA:17089"/>
        <dbReference type="ChEBI" id="CHEBI:15361"/>
        <dbReference type="ChEBI" id="CHEBI:57569"/>
        <dbReference type="ChEBI" id="CHEBI:59776"/>
        <dbReference type="EC" id="4.1.2.14"/>
    </reaction>
</comment>
<dbReference type="EC" id="4.1.2.14" evidence="5"/>
<keyword evidence="6 9" id="KW-0456">Lyase</keyword>
<comment type="pathway">
    <text evidence="2">Carbohydrate acid metabolism; 2-dehydro-3-deoxy-D-gluconate degradation; D-glyceraldehyde 3-phosphate and pyruvate from 2-dehydro-3-deoxy-D-gluconate: step 2/2.</text>
</comment>
<gene>
    <name evidence="9" type="primary">eda</name>
    <name evidence="9" type="ORF">KHU32_00100</name>
</gene>
<protein>
    <recommendedName>
        <fullName evidence="5">2-dehydro-3-deoxy-phosphogluconate aldolase</fullName>
        <ecNumber evidence="5">4.1.2.14</ecNumber>
    </recommendedName>
</protein>
<accession>A0ABS5Q6T8</accession>
<dbReference type="PROSITE" id="PS00160">
    <property type="entry name" value="ALDOLASE_KDPG_KHG_2"/>
    <property type="match status" value="1"/>
</dbReference>
<dbReference type="GO" id="GO:0008700">
    <property type="term" value="F:(R,S)-4-hydroxy-2-oxoglutarate aldolase activity"/>
    <property type="evidence" value="ECO:0007669"/>
    <property type="project" value="UniProtKB-EC"/>
</dbReference>
<reference evidence="9 10" key="1">
    <citation type="submission" date="2021-05" db="EMBL/GenBank/DDBJ databases">
        <title>Roseococcus sp. XZZS9, whole genome shotgun sequencing project.</title>
        <authorList>
            <person name="Zhao G."/>
            <person name="Shen L."/>
        </authorList>
    </citation>
    <scope>NUCLEOTIDE SEQUENCE [LARGE SCALE GENOMIC DNA]</scope>
    <source>
        <strain evidence="9 10">XZZS9</strain>
    </source>
</reference>
<keyword evidence="10" id="KW-1185">Reference proteome</keyword>
<dbReference type="SUPFAM" id="SSF51569">
    <property type="entry name" value="Aldolase"/>
    <property type="match status" value="1"/>
</dbReference>
<dbReference type="EMBL" id="JAHCDA010000001">
    <property type="protein sequence ID" value="MBS7809314.1"/>
    <property type="molecule type" value="Genomic_DNA"/>
</dbReference>
<proteinExistence type="inferred from homology"/>
<evidence type="ECO:0000313" key="9">
    <source>
        <dbReference type="EMBL" id="MBS7809314.1"/>
    </source>
</evidence>
<comment type="caution">
    <text evidence="9">The sequence shown here is derived from an EMBL/GenBank/DDBJ whole genome shotgun (WGS) entry which is preliminary data.</text>
</comment>
<keyword evidence="8" id="KW-0119">Carbohydrate metabolism</keyword>
<dbReference type="GO" id="GO:0008675">
    <property type="term" value="F:2-dehydro-3-deoxy-phosphogluconate aldolase activity"/>
    <property type="evidence" value="ECO:0007669"/>
    <property type="project" value="UniProtKB-EC"/>
</dbReference>
<organism evidence="9 10">
    <name type="scientific">Roseococcus pinisoli</name>
    <dbReference type="NCBI Taxonomy" id="2835040"/>
    <lineage>
        <taxon>Bacteria</taxon>
        <taxon>Pseudomonadati</taxon>
        <taxon>Pseudomonadota</taxon>
        <taxon>Alphaproteobacteria</taxon>
        <taxon>Acetobacterales</taxon>
        <taxon>Roseomonadaceae</taxon>
        <taxon>Roseococcus</taxon>
    </lineage>
</organism>
<dbReference type="Proteomes" id="UP000766336">
    <property type="component" value="Unassembled WGS sequence"/>
</dbReference>
<dbReference type="NCBIfam" id="TIGR01182">
    <property type="entry name" value="eda"/>
    <property type="match status" value="1"/>
</dbReference>
<dbReference type="InterPro" id="IPR031338">
    <property type="entry name" value="KDPG/KHG_AS_2"/>
</dbReference>
<dbReference type="PANTHER" id="PTHR30246">
    <property type="entry name" value="2-KETO-3-DEOXY-6-PHOSPHOGLUCONATE ALDOLASE"/>
    <property type="match status" value="1"/>
</dbReference>
<keyword evidence="7" id="KW-0704">Schiff base</keyword>
<evidence type="ECO:0000256" key="5">
    <source>
        <dbReference type="ARBA" id="ARBA00013063"/>
    </source>
</evidence>
<evidence type="ECO:0000313" key="10">
    <source>
        <dbReference type="Proteomes" id="UP000766336"/>
    </source>
</evidence>
<dbReference type="InterPro" id="IPR013785">
    <property type="entry name" value="Aldolase_TIM"/>
</dbReference>
<evidence type="ECO:0000256" key="8">
    <source>
        <dbReference type="ARBA" id="ARBA00023277"/>
    </source>
</evidence>
<name>A0ABS5Q6T8_9PROT</name>
<comment type="subunit">
    <text evidence="4">Homotrimer.</text>
</comment>
<evidence type="ECO:0000256" key="7">
    <source>
        <dbReference type="ARBA" id="ARBA00023270"/>
    </source>
</evidence>
<sequence length="223" mass="23402">MTYMAKPAASAALPTVRPLLAGRTPLIAILQVDRVEDALPLLEALEESGVPAIEVTLRTPQALAVIETMAKHARQAVIGAGTLTLPAHFAQSRDAGARFLVGPGFSPALAEAAYQTGLPFIPGAVSPSEILAAREHGFHELKFFPAELHGGPAWLKHMEPLFPDVVFCPTGGVTAANSRDFLQLPNVFAAGGVFMAPRQSVLDRDWAGIRGLATTALKLAAAA</sequence>
<dbReference type="Pfam" id="PF01081">
    <property type="entry name" value="Aldolase"/>
    <property type="match status" value="1"/>
</dbReference>
<comment type="similarity">
    <text evidence="3">Belongs to the KHG/KDPG aldolase family.</text>
</comment>
<evidence type="ECO:0000256" key="4">
    <source>
        <dbReference type="ARBA" id="ARBA00011233"/>
    </source>
</evidence>
<dbReference type="InterPro" id="IPR031337">
    <property type="entry name" value="KDPG/KHG_AS_1"/>
</dbReference>
<evidence type="ECO:0000256" key="2">
    <source>
        <dbReference type="ARBA" id="ARBA00004736"/>
    </source>
</evidence>
<evidence type="ECO:0000256" key="3">
    <source>
        <dbReference type="ARBA" id="ARBA00006906"/>
    </source>
</evidence>
<evidence type="ECO:0000256" key="1">
    <source>
        <dbReference type="ARBA" id="ARBA00000654"/>
    </source>
</evidence>
<dbReference type="RefSeq" id="WP_213668030.1">
    <property type="nucleotide sequence ID" value="NZ_JAHCDA010000001.1"/>
</dbReference>
<dbReference type="Gene3D" id="3.20.20.70">
    <property type="entry name" value="Aldolase class I"/>
    <property type="match status" value="1"/>
</dbReference>